<evidence type="ECO:0000313" key="2">
    <source>
        <dbReference type="Proteomes" id="UP000053447"/>
    </source>
</evidence>
<dbReference type="Pfam" id="PF04032">
    <property type="entry name" value="Rpr2"/>
    <property type="match status" value="1"/>
</dbReference>
<dbReference type="VEuPathDB" id="FungiDB:T551_03005"/>
<dbReference type="PANTHER" id="PTHR14742">
    <property type="entry name" value="RIBONUCLEASE P SUBUNIT P21"/>
    <property type="match status" value="1"/>
</dbReference>
<dbReference type="EMBL" id="LFWA01000014">
    <property type="protein sequence ID" value="KTW27506.1"/>
    <property type="molecule type" value="Genomic_DNA"/>
</dbReference>
<dbReference type="Gene3D" id="6.20.50.20">
    <property type="match status" value="1"/>
</dbReference>
<dbReference type="GeneID" id="28941523"/>
<dbReference type="eggNOG" id="ENOG502SC64">
    <property type="taxonomic scope" value="Eukaryota"/>
</dbReference>
<proteinExistence type="predicted"/>
<organism evidence="1 2">
    <name type="scientific">Pneumocystis jirovecii (strain RU7)</name>
    <name type="common">Human pneumocystis pneumonia agent</name>
    <dbReference type="NCBI Taxonomy" id="1408657"/>
    <lineage>
        <taxon>Eukaryota</taxon>
        <taxon>Fungi</taxon>
        <taxon>Dikarya</taxon>
        <taxon>Ascomycota</taxon>
        <taxon>Taphrinomycotina</taxon>
        <taxon>Pneumocystomycetes</taxon>
        <taxon>Pneumocystaceae</taxon>
        <taxon>Pneumocystis</taxon>
    </lineage>
</organism>
<comment type="caution">
    <text evidence="1">The sequence shown here is derived from an EMBL/GenBank/DDBJ whole genome shotgun (WGS) entry which is preliminary data.</text>
</comment>
<dbReference type="InterPro" id="IPR007175">
    <property type="entry name" value="Rpr2/Snm1/Rpp21"/>
</dbReference>
<reference evidence="2" key="1">
    <citation type="journal article" date="2016" name="Nat. Commun.">
        <title>Genome analysis of three Pneumocystis species reveals adaptation mechanisms to life exclusively in mammalian hosts.</title>
        <authorList>
            <person name="Ma L."/>
            <person name="Chen Z."/>
            <person name="Huang D.W."/>
            <person name="Kutty G."/>
            <person name="Ishihara M."/>
            <person name="Wang H."/>
            <person name="Abouelleil A."/>
            <person name="Bishop L."/>
            <person name="Davey E."/>
            <person name="Deng R."/>
            <person name="Deng X."/>
            <person name="Fan L."/>
            <person name="Fantoni G."/>
            <person name="Fitzgerald M."/>
            <person name="Gogineni E."/>
            <person name="Goldberg J.M."/>
            <person name="Handley G."/>
            <person name="Hu X."/>
            <person name="Huber C."/>
            <person name="Jiao X."/>
            <person name="Jones K."/>
            <person name="Levin J.Z."/>
            <person name="Liu Y."/>
            <person name="Macdonald P."/>
            <person name="Melnikov A."/>
            <person name="Raley C."/>
            <person name="Sassi M."/>
            <person name="Sherman B.T."/>
            <person name="Song X."/>
            <person name="Sykes S."/>
            <person name="Tran B."/>
            <person name="Walsh L."/>
            <person name="Xia Y."/>
            <person name="Yang J."/>
            <person name="Young S."/>
            <person name="Zeng Q."/>
            <person name="Zheng X."/>
            <person name="Stephens R."/>
            <person name="Nusbaum C."/>
            <person name="Birren B.W."/>
            <person name="Azadi P."/>
            <person name="Lempicki R.A."/>
            <person name="Cuomo C.A."/>
            <person name="Kovacs J.A."/>
        </authorList>
    </citation>
    <scope>NUCLEOTIDE SEQUENCE [LARGE SCALE GENOMIC DNA]</scope>
    <source>
        <strain evidence="2">RU7</strain>
    </source>
</reference>
<dbReference type="GO" id="GO:0008033">
    <property type="term" value="P:tRNA processing"/>
    <property type="evidence" value="ECO:0007669"/>
    <property type="project" value="TreeGrafter"/>
</dbReference>
<keyword evidence="2" id="KW-1185">Reference proteome</keyword>
<accession>A0A0W4ZGL5</accession>
<dbReference type="GO" id="GO:0005655">
    <property type="term" value="C:nucleolar ribonuclease P complex"/>
    <property type="evidence" value="ECO:0007669"/>
    <property type="project" value="TreeGrafter"/>
</dbReference>
<name>A0A0W4ZGL5_PNEJ7</name>
<dbReference type="OrthoDB" id="5363417at2759"/>
<sequence length="190" mass="22243">MIDQTNANCSTELSHFWYLSHTALLSSFELSAYFMSVFHERARHYEVTLPDVLTTSACPSCGTVWVPGWTCSIRLQRSSAKRYWRQKKAIRAKQPPPQLNYWVQYCCQRCHRIFRFQREKHVISKLQCSNESSPSFLNVSKGPKTRAEQNMASRRRKKLRLGGLQGMLDRMIQEDASRKEKELSLDDFML</sequence>
<dbReference type="AlphaFoldDB" id="A0A0W4ZGL5"/>
<dbReference type="RefSeq" id="XP_018228476.1">
    <property type="nucleotide sequence ID" value="XM_018375268.1"/>
</dbReference>
<dbReference type="Proteomes" id="UP000053447">
    <property type="component" value="Unassembled WGS sequence"/>
</dbReference>
<evidence type="ECO:0000313" key="1">
    <source>
        <dbReference type="EMBL" id="KTW27506.1"/>
    </source>
</evidence>
<gene>
    <name evidence="1" type="ORF">T551_03005</name>
</gene>
<dbReference type="PANTHER" id="PTHR14742:SF3">
    <property type="entry name" value="RIBONUCLEASE MRP PROTEIN SUBUNIT SNM1"/>
    <property type="match status" value="1"/>
</dbReference>
<protein>
    <submittedName>
        <fullName evidence="1">Uncharacterized protein</fullName>
    </submittedName>
</protein>
<dbReference type="STRING" id="1408657.A0A0W4ZGL5"/>